<accession>A0ABN8AD62</accession>
<name>A0ABN8AD62_9BACI</name>
<organism evidence="2 3">
    <name type="scientific">Sutcliffiella rhizosphaerae</name>
    <dbReference type="NCBI Taxonomy" id="2880967"/>
    <lineage>
        <taxon>Bacteria</taxon>
        <taxon>Bacillati</taxon>
        <taxon>Bacillota</taxon>
        <taxon>Bacilli</taxon>
        <taxon>Bacillales</taxon>
        <taxon>Bacillaceae</taxon>
        <taxon>Sutcliffiella</taxon>
    </lineage>
</organism>
<gene>
    <name evidence="2" type="ORF">BACCIP111883_03931</name>
</gene>
<dbReference type="Proteomes" id="UP000789833">
    <property type="component" value="Unassembled WGS sequence"/>
</dbReference>
<protein>
    <recommendedName>
        <fullName evidence="1">VOC domain-containing protein</fullName>
    </recommendedName>
</protein>
<dbReference type="InterPro" id="IPR029068">
    <property type="entry name" value="Glyas_Bleomycin-R_OHBP_Dase"/>
</dbReference>
<dbReference type="RefSeq" id="WP_230504305.1">
    <property type="nucleotide sequence ID" value="NZ_CAKJTJ010000036.1"/>
</dbReference>
<reference evidence="2 3" key="1">
    <citation type="submission" date="2021-10" db="EMBL/GenBank/DDBJ databases">
        <authorList>
            <person name="Criscuolo A."/>
        </authorList>
    </citation>
    <scope>NUCLEOTIDE SEQUENCE [LARGE SCALE GENOMIC DNA]</scope>
    <source>
        <strain evidence="3">CIP 111883</strain>
    </source>
</reference>
<dbReference type="InterPro" id="IPR037523">
    <property type="entry name" value="VOC_core"/>
</dbReference>
<evidence type="ECO:0000313" key="3">
    <source>
        <dbReference type="Proteomes" id="UP000789833"/>
    </source>
</evidence>
<dbReference type="SUPFAM" id="SSF54593">
    <property type="entry name" value="Glyoxalase/Bleomycin resistance protein/Dihydroxybiphenyl dioxygenase"/>
    <property type="match status" value="1"/>
</dbReference>
<proteinExistence type="predicted"/>
<dbReference type="PROSITE" id="PS51819">
    <property type="entry name" value="VOC"/>
    <property type="match status" value="1"/>
</dbReference>
<feature type="domain" description="VOC" evidence="1">
    <location>
        <begin position="3"/>
        <end position="120"/>
    </location>
</feature>
<comment type="caution">
    <text evidence="2">The sequence shown here is derived from an EMBL/GenBank/DDBJ whole genome shotgun (WGS) entry which is preliminary data.</text>
</comment>
<dbReference type="InterPro" id="IPR004360">
    <property type="entry name" value="Glyas_Fos-R_dOase_dom"/>
</dbReference>
<dbReference type="Pfam" id="PF00903">
    <property type="entry name" value="Glyoxalase"/>
    <property type="match status" value="1"/>
</dbReference>
<dbReference type="Gene3D" id="3.10.180.10">
    <property type="entry name" value="2,3-Dihydroxybiphenyl 1,2-Dioxygenase, domain 1"/>
    <property type="match status" value="1"/>
</dbReference>
<evidence type="ECO:0000313" key="2">
    <source>
        <dbReference type="EMBL" id="CAG9623135.1"/>
    </source>
</evidence>
<sequence>MFKVGTIFVPVTNIEKSTDWYETFLGVRKIDSWENGVGFYFPTGSTQLALVKVESPQPTEFTTKSNKKNTYYNFVVDDIETAHQHFKSNEIATSEIHDFEGMKFFDFYDLDGNLFSVVDEPADSPFHSDNVRKMQESNS</sequence>
<dbReference type="CDD" id="cd06587">
    <property type="entry name" value="VOC"/>
    <property type="match status" value="1"/>
</dbReference>
<keyword evidence="3" id="KW-1185">Reference proteome</keyword>
<dbReference type="EMBL" id="CAKJTJ010000036">
    <property type="protein sequence ID" value="CAG9623135.1"/>
    <property type="molecule type" value="Genomic_DNA"/>
</dbReference>
<evidence type="ECO:0000259" key="1">
    <source>
        <dbReference type="PROSITE" id="PS51819"/>
    </source>
</evidence>